<dbReference type="InterPro" id="IPR005248">
    <property type="entry name" value="NadD/NMNAT"/>
</dbReference>
<dbReference type="NCBIfam" id="NF000839">
    <property type="entry name" value="PRK00071.1-1"/>
    <property type="match status" value="1"/>
</dbReference>
<comment type="similarity">
    <text evidence="3 11">Belongs to the NadD family.</text>
</comment>
<dbReference type="FunFam" id="3.40.50.620:FF:000039">
    <property type="entry name" value="Probable nicotinate-nucleotide adenylyltransferase"/>
    <property type="match status" value="1"/>
</dbReference>
<evidence type="ECO:0000256" key="4">
    <source>
        <dbReference type="ARBA" id="ARBA00022642"/>
    </source>
</evidence>
<dbReference type="NCBIfam" id="TIGR00125">
    <property type="entry name" value="cyt_tran_rel"/>
    <property type="match status" value="1"/>
</dbReference>
<keyword evidence="9 11" id="KW-0520">NAD</keyword>
<dbReference type="NCBIfam" id="TIGR00482">
    <property type="entry name" value="nicotinate (nicotinamide) nucleotide adenylyltransferase"/>
    <property type="match status" value="1"/>
</dbReference>
<evidence type="ECO:0000256" key="9">
    <source>
        <dbReference type="ARBA" id="ARBA00023027"/>
    </source>
</evidence>
<dbReference type="Pfam" id="PF01467">
    <property type="entry name" value="CTP_transf_like"/>
    <property type="match status" value="1"/>
</dbReference>
<protein>
    <recommendedName>
        <fullName evidence="11">Probable nicotinate-nucleotide adenylyltransferase</fullName>
        <ecNumber evidence="11">2.7.7.18</ecNumber>
    </recommendedName>
    <alternativeName>
        <fullName evidence="11">Deamido-NAD(+) diphosphorylase</fullName>
    </alternativeName>
    <alternativeName>
        <fullName evidence="11">Deamido-NAD(+) pyrophosphorylase</fullName>
    </alternativeName>
    <alternativeName>
        <fullName evidence="11">Nicotinate mononucleotide adenylyltransferase</fullName>
        <shortName evidence="11">NaMN adenylyltransferase</shortName>
    </alternativeName>
</protein>
<dbReference type="CDD" id="cd02165">
    <property type="entry name" value="NMNAT"/>
    <property type="match status" value="1"/>
</dbReference>
<dbReference type="AlphaFoldDB" id="A0A4V1G7R1"/>
<keyword evidence="6 11" id="KW-0548">Nucleotidyltransferase</keyword>
<accession>A0A4V1G7R1</accession>
<sequence length="213" mass="24350">MTDLYAVYGGTFDPIHYGHLRPVEALAGIVGLKQVIIMPNNVPPHRPQPEASSAQRRDMVQLAIRNRPLFRLDERELQRTTPSWTVETLEALRDELGPQRPLAFIIGQDSLLGLPGWHRYESLMNLCHLLVCRRPGYAPEMPNADHQSWLNRHLTHSVDELHQLPAGRIFMADTPLWDISATEIRQHLAARRDCETFIPAPVLDYINQAGLYR</sequence>
<keyword evidence="5 11" id="KW-0808">Transferase</keyword>
<comment type="function">
    <text evidence="1 11">Catalyzes the reversible adenylation of nicotinate mononucleotide (NaMN) to nicotinic acid adenine dinucleotide (NaAD).</text>
</comment>
<dbReference type="UniPathway" id="UPA00253">
    <property type="reaction ID" value="UER00332"/>
</dbReference>
<dbReference type="PANTHER" id="PTHR39321">
    <property type="entry name" value="NICOTINATE-NUCLEOTIDE ADENYLYLTRANSFERASE-RELATED"/>
    <property type="match status" value="1"/>
</dbReference>
<evidence type="ECO:0000256" key="10">
    <source>
        <dbReference type="ARBA" id="ARBA00048721"/>
    </source>
</evidence>
<dbReference type="InterPro" id="IPR014729">
    <property type="entry name" value="Rossmann-like_a/b/a_fold"/>
</dbReference>
<dbReference type="Gene3D" id="3.40.50.620">
    <property type="entry name" value="HUPs"/>
    <property type="match status" value="1"/>
</dbReference>
<evidence type="ECO:0000256" key="11">
    <source>
        <dbReference type="HAMAP-Rule" id="MF_00244"/>
    </source>
</evidence>
<dbReference type="OrthoDB" id="5295945at2"/>
<dbReference type="RefSeq" id="WP_138096401.1">
    <property type="nucleotide sequence ID" value="NZ_CP040428.1"/>
</dbReference>
<name>A0A4V1G7R1_9ENTR</name>
<evidence type="ECO:0000256" key="8">
    <source>
        <dbReference type="ARBA" id="ARBA00022840"/>
    </source>
</evidence>
<dbReference type="GO" id="GO:0004515">
    <property type="term" value="F:nicotinate-nucleotide adenylyltransferase activity"/>
    <property type="evidence" value="ECO:0007669"/>
    <property type="project" value="UniProtKB-UniRule"/>
</dbReference>
<dbReference type="EC" id="2.7.7.18" evidence="11"/>
<dbReference type="Proteomes" id="UP000302163">
    <property type="component" value="Chromosome"/>
</dbReference>
<dbReference type="GO" id="GO:0005524">
    <property type="term" value="F:ATP binding"/>
    <property type="evidence" value="ECO:0007669"/>
    <property type="project" value="UniProtKB-KW"/>
</dbReference>
<dbReference type="EMBL" id="CP040428">
    <property type="protein sequence ID" value="QCT20527.1"/>
    <property type="molecule type" value="Genomic_DNA"/>
</dbReference>
<comment type="catalytic activity">
    <reaction evidence="10 11">
        <text>nicotinate beta-D-ribonucleotide + ATP + H(+) = deamido-NAD(+) + diphosphate</text>
        <dbReference type="Rhea" id="RHEA:22860"/>
        <dbReference type="ChEBI" id="CHEBI:15378"/>
        <dbReference type="ChEBI" id="CHEBI:30616"/>
        <dbReference type="ChEBI" id="CHEBI:33019"/>
        <dbReference type="ChEBI" id="CHEBI:57502"/>
        <dbReference type="ChEBI" id="CHEBI:58437"/>
        <dbReference type="EC" id="2.7.7.18"/>
    </reaction>
</comment>
<dbReference type="SUPFAM" id="SSF52374">
    <property type="entry name" value="Nucleotidylyl transferase"/>
    <property type="match status" value="1"/>
</dbReference>
<evidence type="ECO:0000259" key="12">
    <source>
        <dbReference type="Pfam" id="PF01467"/>
    </source>
</evidence>
<organism evidence="13 14">
    <name type="scientific">Jejubacter calystegiae</name>
    <dbReference type="NCBI Taxonomy" id="2579935"/>
    <lineage>
        <taxon>Bacteria</taxon>
        <taxon>Pseudomonadati</taxon>
        <taxon>Pseudomonadota</taxon>
        <taxon>Gammaproteobacteria</taxon>
        <taxon>Enterobacterales</taxon>
        <taxon>Enterobacteriaceae</taxon>
        <taxon>Jejubacter</taxon>
    </lineage>
</organism>
<evidence type="ECO:0000256" key="3">
    <source>
        <dbReference type="ARBA" id="ARBA00009014"/>
    </source>
</evidence>
<evidence type="ECO:0000313" key="13">
    <source>
        <dbReference type="EMBL" id="QCT20527.1"/>
    </source>
</evidence>
<keyword evidence="7 11" id="KW-0547">Nucleotide-binding</keyword>
<proteinExistence type="inferred from homology"/>
<evidence type="ECO:0000313" key="14">
    <source>
        <dbReference type="Proteomes" id="UP000302163"/>
    </source>
</evidence>
<dbReference type="KEGG" id="izh:FEM41_13130"/>
<evidence type="ECO:0000256" key="5">
    <source>
        <dbReference type="ARBA" id="ARBA00022679"/>
    </source>
</evidence>
<dbReference type="InterPro" id="IPR004821">
    <property type="entry name" value="Cyt_trans-like"/>
</dbReference>
<keyword evidence="14" id="KW-1185">Reference proteome</keyword>
<feature type="domain" description="Cytidyltransferase-like" evidence="12">
    <location>
        <begin position="7"/>
        <end position="186"/>
    </location>
</feature>
<gene>
    <name evidence="11 13" type="primary">nadD</name>
    <name evidence="13" type="ORF">FEM41_13130</name>
</gene>
<evidence type="ECO:0000256" key="1">
    <source>
        <dbReference type="ARBA" id="ARBA00002324"/>
    </source>
</evidence>
<reference evidence="13 14" key="1">
    <citation type="submission" date="2019-05" db="EMBL/GenBank/DDBJ databases">
        <title>Complete genome sequence of Izhakiella calystegiae KSNA2, an endophyte isolated from beach morning glory (Calystegia soldanella).</title>
        <authorList>
            <person name="Jiang L."/>
            <person name="Jeong J.C."/>
            <person name="Kim C.Y."/>
            <person name="Kim D.H."/>
            <person name="Kim S.W."/>
            <person name="Lee j."/>
        </authorList>
    </citation>
    <scope>NUCLEOTIDE SEQUENCE [LARGE SCALE GENOMIC DNA]</scope>
    <source>
        <strain evidence="13 14">KSNA2</strain>
    </source>
</reference>
<evidence type="ECO:0000256" key="2">
    <source>
        <dbReference type="ARBA" id="ARBA00005019"/>
    </source>
</evidence>
<dbReference type="GO" id="GO:0009435">
    <property type="term" value="P:NAD+ biosynthetic process"/>
    <property type="evidence" value="ECO:0007669"/>
    <property type="project" value="UniProtKB-UniRule"/>
</dbReference>
<evidence type="ECO:0000256" key="6">
    <source>
        <dbReference type="ARBA" id="ARBA00022695"/>
    </source>
</evidence>
<dbReference type="HAMAP" id="MF_00244">
    <property type="entry name" value="NaMN_adenylyltr"/>
    <property type="match status" value="1"/>
</dbReference>
<evidence type="ECO:0000256" key="7">
    <source>
        <dbReference type="ARBA" id="ARBA00022741"/>
    </source>
</evidence>
<comment type="pathway">
    <text evidence="2 11">Cofactor biosynthesis; NAD(+) biosynthesis; deamido-NAD(+) from nicotinate D-ribonucleotide: step 1/1.</text>
</comment>
<keyword evidence="4 11" id="KW-0662">Pyridine nucleotide biosynthesis</keyword>
<dbReference type="PANTHER" id="PTHR39321:SF3">
    <property type="entry name" value="PHOSPHOPANTETHEINE ADENYLYLTRANSFERASE"/>
    <property type="match status" value="1"/>
</dbReference>
<keyword evidence="8 11" id="KW-0067">ATP-binding</keyword>